<keyword evidence="1" id="KW-0732">Signal</keyword>
<dbReference type="OrthoDB" id="1956182at2"/>
<gene>
    <name evidence="2" type="ORF">C823_04978</name>
</gene>
<evidence type="ECO:0008006" key="4">
    <source>
        <dbReference type="Google" id="ProtNLM"/>
    </source>
</evidence>
<dbReference type="HOGENOM" id="CLU_092357_0_0_9"/>
<dbReference type="AlphaFoldDB" id="N1ZX72"/>
<keyword evidence="3" id="KW-1185">Reference proteome</keyword>
<reference evidence="2 3" key="1">
    <citation type="journal article" date="2014" name="Genome Announc.">
        <title>Draft genome sequences of the altered schaedler flora, a defined bacterial community from gnotobiotic mice.</title>
        <authorList>
            <person name="Wannemuehler M.J."/>
            <person name="Overstreet A.M."/>
            <person name="Ward D.V."/>
            <person name="Phillips G.J."/>
        </authorList>
    </citation>
    <scope>NUCLEOTIDE SEQUENCE [LARGE SCALE GENOMIC DNA]</scope>
    <source>
        <strain evidence="2 3">ASF492</strain>
    </source>
</reference>
<evidence type="ECO:0000313" key="2">
    <source>
        <dbReference type="EMBL" id="EMZ20481.1"/>
    </source>
</evidence>
<dbReference type="PROSITE" id="PS51257">
    <property type="entry name" value="PROKAR_LIPOPROTEIN"/>
    <property type="match status" value="1"/>
</dbReference>
<comment type="caution">
    <text evidence="2">The sequence shown here is derived from an EMBL/GenBank/DDBJ whole genome shotgun (WGS) entry which is preliminary data.</text>
</comment>
<proteinExistence type="predicted"/>
<organism evidence="2 3">
    <name type="scientific">Eubacterium plexicaudatum ASF492</name>
    <dbReference type="NCBI Taxonomy" id="1235802"/>
    <lineage>
        <taxon>Bacteria</taxon>
        <taxon>Bacillati</taxon>
        <taxon>Bacillota</taxon>
        <taxon>Clostridia</taxon>
        <taxon>Eubacteriales</taxon>
        <taxon>Eubacteriaceae</taxon>
        <taxon>Eubacterium</taxon>
    </lineage>
</organism>
<evidence type="ECO:0000256" key="1">
    <source>
        <dbReference type="SAM" id="SignalP"/>
    </source>
</evidence>
<accession>N1ZX72</accession>
<dbReference type="PATRIC" id="fig|1235802.3.peg.5244"/>
<feature type="chain" id="PRO_5038483914" description="Deacetylase PdaC domain-containing protein" evidence="1">
    <location>
        <begin position="23"/>
        <end position="209"/>
    </location>
</feature>
<protein>
    <recommendedName>
        <fullName evidence="4">Deacetylase PdaC domain-containing protein</fullName>
    </recommendedName>
</protein>
<evidence type="ECO:0000313" key="3">
    <source>
        <dbReference type="Proteomes" id="UP000012589"/>
    </source>
</evidence>
<dbReference type="EMBL" id="AQFT01000143">
    <property type="protein sequence ID" value="EMZ20481.1"/>
    <property type="molecule type" value="Genomic_DNA"/>
</dbReference>
<name>N1ZX72_9FIRM</name>
<dbReference type="STRING" id="1235802.C823_04978"/>
<feature type="signal peptide" evidence="1">
    <location>
        <begin position="1"/>
        <end position="22"/>
    </location>
</feature>
<sequence>MRRKLYATLLIFAAAGMTTSCGTSFEADESTVYITKDGNVIGADIEDFNKEYYDEEELKAYITESIENYVESNGDGSLELRKFQTESSEEDGVTAQLYLDYATYIDYALFNDVTFFAGTVSEAQQEEYAFDRNFLKVEEGAAAGSMDIEELLKDEKIKVVIIADETVVQVDGDIRCVSEGNTEVSGKNTVRVHYDVEDTEAQPAYIFYK</sequence>
<dbReference type="Proteomes" id="UP000012589">
    <property type="component" value="Unassembled WGS sequence"/>
</dbReference>
<dbReference type="eggNOG" id="ENOG50329QI">
    <property type="taxonomic scope" value="Bacteria"/>
</dbReference>